<comment type="caution">
    <text evidence="1">The sequence shown here is derived from an EMBL/GenBank/DDBJ whole genome shotgun (WGS) entry which is preliminary data.</text>
</comment>
<dbReference type="AlphaFoldDB" id="A0A2S5ITI4"/>
<dbReference type="OrthoDB" id="9808883at2"/>
<protein>
    <submittedName>
        <fullName evidence="1">DUF1272 domain-containing protein</fullName>
    </submittedName>
</protein>
<name>A0A2S5ITI4_9MICC</name>
<evidence type="ECO:0000313" key="1">
    <source>
        <dbReference type="EMBL" id="PPB47883.1"/>
    </source>
</evidence>
<dbReference type="EMBL" id="PRKW01000007">
    <property type="protein sequence ID" value="PPB47883.1"/>
    <property type="molecule type" value="Genomic_DNA"/>
</dbReference>
<gene>
    <name evidence="1" type="ORF">C4K88_15515</name>
</gene>
<organism evidence="1 2">
    <name type="scientific">Arthrobacter pityocampae</name>
    <dbReference type="NCBI Taxonomy" id="547334"/>
    <lineage>
        <taxon>Bacteria</taxon>
        <taxon>Bacillati</taxon>
        <taxon>Actinomycetota</taxon>
        <taxon>Actinomycetes</taxon>
        <taxon>Micrococcales</taxon>
        <taxon>Micrococcaceae</taxon>
        <taxon>Arthrobacter</taxon>
    </lineage>
</organism>
<dbReference type="InterPro" id="IPR010696">
    <property type="entry name" value="DUF1272"/>
</dbReference>
<keyword evidence="2" id="KW-1185">Reference proteome</keyword>
<dbReference type="Pfam" id="PF06906">
    <property type="entry name" value="DUF1272"/>
    <property type="match status" value="1"/>
</dbReference>
<reference evidence="1 2" key="1">
    <citation type="journal article" date="2014" name="Int. J. Syst. Evol. Microbiol.">
        <title>Arthrobacter pityocampae sp. nov., isolated from Thaumetopoea pityocampa (Lep., Thaumetopoeidae).</title>
        <authorList>
            <person name="Ince I.A."/>
            <person name="Demirbag Z."/>
            <person name="Kati H."/>
        </authorList>
    </citation>
    <scope>NUCLEOTIDE SEQUENCE [LARGE SCALE GENOMIC DNA]</scope>
    <source>
        <strain evidence="1 2">Tp2</strain>
    </source>
</reference>
<accession>A0A2S5ITI4</accession>
<dbReference type="Proteomes" id="UP000239297">
    <property type="component" value="Unassembled WGS sequence"/>
</dbReference>
<dbReference type="RefSeq" id="WP_104122577.1">
    <property type="nucleotide sequence ID" value="NZ_PRKW01000007.1"/>
</dbReference>
<sequence>MLEIRPNCECCDRDLTPADEAYICTFECTWCPDCVERFRNRSCPNCGGDLQRRPVRPAATLINNPPSTVRIVSSSCRQQLTSL</sequence>
<proteinExistence type="predicted"/>
<evidence type="ECO:0000313" key="2">
    <source>
        <dbReference type="Proteomes" id="UP000239297"/>
    </source>
</evidence>